<evidence type="ECO:0000256" key="7">
    <source>
        <dbReference type="ARBA" id="ARBA00022643"/>
    </source>
</evidence>
<dbReference type="InterPro" id="IPR011102">
    <property type="entry name" value="Sig_transdc_His_kinase_HWE"/>
</dbReference>
<dbReference type="SMART" id="SM00911">
    <property type="entry name" value="HWE_HK"/>
    <property type="match status" value="1"/>
</dbReference>
<dbReference type="EMBL" id="CP144918">
    <property type="protein sequence ID" value="WWA47143.1"/>
    <property type="molecule type" value="Genomic_DNA"/>
</dbReference>
<dbReference type="Gene3D" id="3.30.450.20">
    <property type="entry name" value="PAS domain"/>
    <property type="match status" value="2"/>
</dbReference>
<gene>
    <name evidence="18" type="ORF">V5F89_12885</name>
</gene>
<evidence type="ECO:0000256" key="1">
    <source>
        <dbReference type="ARBA" id="ARBA00000085"/>
    </source>
</evidence>
<dbReference type="RefSeq" id="WP_338446034.1">
    <property type="nucleotide sequence ID" value="NZ_CP144918.1"/>
</dbReference>
<feature type="domain" description="PAS" evidence="16">
    <location>
        <begin position="123"/>
        <end position="193"/>
    </location>
</feature>
<dbReference type="Gene3D" id="3.30.565.10">
    <property type="entry name" value="Histidine kinase-like ATPase, C-terminal domain"/>
    <property type="match status" value="1"/>
</dbReference>
<organism evidence="18 19">
    <name type="scientific">Pelagerythrobacter marensis</name>
    <dbReference type="NCBI Taxonomy" id="543877"/>
    <lineage>
        <taxon>Bacteria</taxon>
        <taxon>Pseudomonadati</taxon>
        <taxon>Pseudomonadota</taxon>
        <taxon>Alphaproteobacteria</taxon>
        <taxon>Sphingomonadales</taxon>
        <taxon>Erythrobacteraceae</taxon>
        <taxon>Pelagerythrobacter</taxon>
    </lineage>
</organism>
<evidence type="ECO:0000256" key="10">
    <source>
        <dbReference type="ARBA" id="ARBA00022741"/>
    </source>
</evidence>
<dbReference type="Pfam" id="PF00989">
    <property type="entry name" value="PAS"/>
    <property type="match status" value="1"/>
</dbReference>
<keyword evidence="5" id="KW-0716">Sensory transduction</keyword>
<evidence type="ECO:0000256" key="14">
    <source>
        <dbReference type="ARBA" id="ARBA00023026"/>
    </source>
</evidence>
<accession>A0ABZ2D262</accession>
<evidence type="ECO:0000259" key="17">
    <source>
        <dbReference type="PROSITE" id="PS50113"/>
    </source>
</evidence>
<keyword evidence="8" id="KW-0808">Transferase</keyword>
<dbReference type="InterPro" id="IPR001610">
    <property type="entry name" value="PAC"/>
</dbReference>
<reference evidence="18 19" key="1">
    <citation type="submission" date="2024-02" db="EMBL/GenBank/DDBJ databases">
        <title>The whole genome sequence of five bacterial samples isolated from Abu Dhabi Sabkha-shore region.</title>
        <authorList>
            <person name="Sudalaimuthuasari N."/>
            <person name="Sarfraz B."/>
            <person name="Tuyisabe J.D."/>
            <person name="Mugisha Ntwali L.D.M."/>
            <person name="Ali A.I.A.A."/>
            <person name="Almansoori S.Z.A."/>
            <person name="Alajami H.S.A."/>
            <person name="Almeqbaali A.A.S."/>
            <person name="Kundu B."/>
            <person name="Saeed E.E."/>
            <person name="Sukumarinath V."/>
            <person name="Mishra A.K."/>
            <person name="Hazzouri K.M."/>
            <person name="Almaskari R."/>
            <person name="Sharma A.K."/>
            <person name="Amiri K.M.A."/>
        </authorList>
    </citation>
    <scope>NUCLEOTIDE SEQUENCE [LARGE SCALE GENOMIC DNA]</scope>
    <source>
        <strain evidence="19">kcgeb_sd</strain>
    </source>
</reference>
<feature type="domain" description="PAC" evidence="17">
    <location>
        <begin position="70"/>
        <end position="122"/>
    </location>
</feature>
<dbReference type="InterPro" id="IPR013655">
    <property type="entry name" value="PAS_fold_3"/>
</dbReference>
<dbReference type="SMART" id="SM00086">
    <property type="entry name" value="PAC"/>
    <property type="match status" value="2"/>
</dbReference>
<keyword evidence="11" id="KW-0418">Kinase</keyword>
<evidence type="ECO:0000256" key="13">
    <source>
        <dbReference type="ARBA" id="ARBA00022991"/>
    </source>
</evidence>
<dbReference type="PANTHER" id="PTHR41523:SF7">
    <property type="entry name" value="HISTIDINE KINASE"/>
    <property type="match status" value="1"/>
</dbReference>
<evidence type="ECO:0000256" key="6">
    <source>
        <dbReference type="ARBA" id="ARBA00022630"/>
    </source>
</evidence>
<dbReference type="Pfam" id="PF08447">
    <property type="entry name" value="PAS_3"/>
    <property type="match status" value="1"/>
</dbReference>
<evidence type="ECO:0000256" key="5">
    <source>
        <dbReference type="ARBA" id="ARBA00022606"/>
    </source>
</evidence>
<dbReference type="SUPFAM" id="SSF55874">
    <property type="entry name" value="ATPase domain of HSP90 chaperone/DNA topoisomerase II/histidine kinase"/>
    <property type="match status" value="1"/>
</dbReference>
<proteinExistence type="predicted"/>
<evidence type="ECO:0000259" key="16">
    <source>
        <dbReference type="PROSITE" id="PS50112"/>
    </source>
</evidence>
<dbReference type="InterPro" id="IPR013767">
    <property type="entry name" value="PAS_fold"/>
</dbReference>
<keyword evidence="3" id="KW-0600">Photoreceptor protein</keyword>
<evidence type="ECO:0000313" key="18">
    <source>
        <dbReference type="EMBL" id="WWA47143.1"/>
    </source>
</evidence>
<dbReference type="InterPro" id="IPR035965">
    <property type="entry name" value="PAS-like_dom_sf"/>
</dbReference>
<evidence type="ECO:0000256" key="11">
    <source>
        <dbReference type="ARBA" id="ARBA00022777"/>
    </source>
</evidence>
<dbReference type="CDD" id="cd00130">
    <property type="entry name" value="PAS"/>
    <property type="match status" value="2"/>
</dbReference>
<dbReference type="PROSITE" id="PS50113">
    <property type="entry name" value="PAC"/>
    <property type="match status" value="2"/>
</dbReference>
<dbReference type="Proteomes" id="UP001335183">
    <property type="component" value="Chromosome"/>
</dbReference>
<feature type="domain" description="PAS" evidence="16">
    <location>
        <begin position="1"/>
        <end position="66"/>
    </location>
</feature>
<sequence>MAAIVDHSSDAIVSRDLDGNVMSWNVAAERLFDIPAAEMVGHSIRRIVPADRQDEEDSIFARVRNGELVPKFETMRLRADGTEIPVAITVSPIRDAAGTIIGASEIANDLREQANLRAELLQSRQRFEALANNIPQLAWMADRNGWMFWYNQRWYDFTGTTLAEMEGWGWCGVHHPDHVDRVVESVQRSWDTGEPWSETFPLRGKTGEYRWFLTQAQPLRDENGDVILWCGTHTDITEERETNERIRLLMNEVNHRSRNILATIQAIIQRTVGGTDPELVDALTRRIAALSANQDLLTSGNWIGATVEDIAKSQILHVSDISEGRVEFDGPPDVKLKPSAAEALGLAIHELATNAAKYGALSNSEGRVTLRWRVEERDGAPTLALEWRERDGPPVVSPKRCGFGTTIIKRNPEMAMRAQVTLDYLPDGVEWRVLAPLDVLAKAAKESIRQSGD</sequence>
<evidence type="ECO:0000256" key="12">
    <source>
        <dbReference type="ARBA" id="ARBA00022840"/>
    </source>
</evidence>
<dbReference type="InterPro" id="IPR000700">
    <property type="entry name" value="PAS-assoc_C"/>
</dbReference>
<protein>
    <recommendedName>
        <fullName evidence="2">histidine kinase</fullName>
        <ecNumber evidence="2">2.7.13.3</ecNumber>
    </recommendedName>
</protein>
<evidence type="ECO:0000256" key="8">
    <source>
        <dbReference type="ARBA" id="ARBA00022679"/>
    </source>
</evidence>
<dbReference type="PROSITE" id="PS50112">
    <property type="entry name" value="PAS"/>
    <property type="match status" value="2"/>
</dbReference>
<keyword evidence="12" id="KW-0067">ATP-binding</keyword>
<dbReference type="EC" id="2.7.13.3" evidence="2"/>
<evidence type="ECO:0000313" key="19">
    <source>
        <dbReference type="Proteomes" id="UP001335183"/>
    </source>
</evidence>
<evidence type="ECO:0000256" key="4">
    <source>
        <dbReference type="ARBA" id="ARBA00022553"/>
    </source>
</evidence>
<keyword evidence="13" id="KW-0157">Chromophore</keyword>
<evidence type="ECO:0000256" key="9">
    <source>
        <dbReference type="ARBA" id="ARBA00022737"/>
    </source>
</evidence>
<dbReference type="Pfam" id="PF07536">
    <property type="entry name" value="HWE_HK"/>
    <property type="match status" value="1"/>
</dbReference>
<dbReference type="SUPFAM" id="SSF55785">
    <property type="entry name" value="PYP-like sensor domain (PAS domain)"/>
    <property type="match status" value="2"/>
</dbReference>
<keyword evidence="19" id="KW-1185">Reference proteome</keyword>
<dbReference type="NCBIfam" id="TIGR00229">
    <property type="entry name" value="sensory_box"/>
    <property type="match status" value="2"/>
</dbReference>
<comment type="catalytic activity">
    <reaction evidence="1">
        <text>ATP + protein L-histidine = ADP + protein N-phospho-L-histidine.</text>
        <dbReference type="EC" id="2.7.13.3"/>
    </reaction>
</comment>
<keyword evidence="9" id="KW-0677">Repeat</keyword>
<keyword evidence="10" id="KW-0547">Nucleotide-binding</keyword>
<dbReference type="SMART" id="SM00091">
    <property type="entry name" value="PAS"/>
    <property type="match status" value="2"/>
</dbReference>
<keyword evidence="15" id="KW-0675">Receptor</keyword>
<evidence type="ECO:0000256" key="2">
    <source>
        <dbReference type="ARBA" id="ARBA00012438"/>
    </source>
</evidence>
<dbReference type="InterPro" id="IPR036890">
    <property type="entry name" value="HATPase_C_sf"/>
</dbReference>
<keyword evidence="6" id="KW-0285">Flavoprotein</keyword>
<keyword evidence="7" id="KW-0288">FMN</keyword>
<evidence type="ECO:0000256" key="3">
    <source>
        <dbReference type="ARBA" id="ARBA00022543"/>
    </source>
</evidence>
<keyword evidence="14" id="KW-0843">Virulence</keyword>
<dbReference type="InterPro" id="IPR000014">
    <property type="entry name" value="PAS"/>
</dbReference>
<evidence type="ECO:0000256" key="15">
    <source>
        <dbReference type="ARBA" id="ARBA00023170"/>
    </source>
</evidence>
<dbReference type="PANTHER" id="PTHR41523">
    <property type="entry name" value="TWO-COMPONENT SYSTEM SENSOR PROTEIN"/>
    <property type="match status" value="1"/>
</dbReference>
<feature type="domain" description="PAC" evidence="17">
    <location>
        <begin position="196"/>
        <end position="248"/>
    </location>
</feature>
<name>A0ABZ2D262_9SPHN</name>
<keyword evidence="4" id="KW-0597">Phosphoprotein</keyword>